<evidence type="ECO:0000256" key="2">
    <source>
        <dbReference type="ARBA" id="ARBA00023043"/>
    </source>
</evidence>
<dbReference type="PANTHER" id="PTHR24198">
    <property type="entry name" value="ANKYRIN REPEAT AND PROTEIN KINASE DOMAIN-CONTAINING PROTEIN"/>
    <property type="match status" value="1"/>
</dbReference>
<dbReference type="PANTHER" id="PTHR24198:SF165">
    <property type="entry name" value="ANKYRIN REPEAT-CONTAINING PROTEIN-RELATED"/>
    <property type="match status" value="1"/>
</dbReference>
<dbReference type="RefSeq" id="XP_033396773.1">
    <property type="nucleotide sequence ID" value="XM_033540653.1"/>
</dbReference>
<dbReference type="InterPro" id="IPR002110">
    <property type="entry name" value="Ankyrin_rpt"/>
</dbReference>
<dbReference type="OrthoDB" id="539213at2759"/>
<dbReference type="PROSITE" id="PS50088">
    <property type="entry name" value="ANK_REPEAT"/>
    <property type="match status" value="3"/>
</dbReference>
<evidence type="ECO:0000313" key="6">
    <source>
        <dbReference type="Proteomes" id="UP000799438"/>
    </source>
</evidence>
<evidence type="ECO:0000256" key="4">
    <source>
        <dbReference type="SAM" id="MobiDB-lite"/>
    </source>
</evidence>
<dbReference type="Pfam" id="PF12796">
    <property type="entry name" value="Ank_2"/>
    <property type="match status" value="1"/>
</dbReference>
<evidence type="ECO:0000256" key="1">
    <source>
        <dbReference type="ARBA" id="ARBA00022737"/>
    </source>
</evidence>
<dbReference type="Proteomes" id="UP000799438">
    <property type="component" value="Unassembled WGS sequence"/>
</dbReference>
<feature type="repeat" description="ANK" evidence="3">
    <location>
        <begin position="86"/>
        <end position="118"/>
    </location>
</feature>
<keyword evidence="2 3" id="KW-0040">ANK repeat</keyword>
<organism evidence="5 6">
    <name type="scientific">Aplosporella prunicola CBS 121167</name>
    <dbReference type="NCBI Taxonomy" id="1176127"/>
    <lineage>
        <taxon>Eukaryota</taxon>
        <taxon>Fungi</taxon>
        <taxon>Dikarya</taxon>
        <taxon>Ascomycota</taxon>
        <taxon>Pezizomycotina</taxon>
        <taxon>Dothideomycetes</taxon>
        <taxon>Dothideomycetes incertae sedis</taxon>
        <taxon>Botryosphaeriales</taxon>
        <taxon>Aplosporellaceae</taxon>
        <taxon>Aplosporella</taxon>
    </lineage>
</organism>
<evidence type="ECO:0000256" key="3">
    <source>
        <dbReference type="PROSITE-ProRule" id="PRU00023"/>
    </source>
</evidence>
<dbReference type="SMART" id="SM00248">
    <property type="entry name" value="ANK"/>
    <property type="match status" value="3"/>
</dbReference>
<dbReference type="InterPro" id="IPR036770">
    <property type="entry name" value="Ankyrin_rpt-contain_sf"/>
</dbReference>
<feature type="compositionally biased region" description="Low complexity" evidence="4">
    <location>
        <begin position="153"/>
        <end position="167"/>
    </location>
</feature>
<feature type="repeat" description="ANK" evidence="3">
    <location>
        <begin position="52"/>
        <end position="85"/>
    </location>
</feature>
<sequence>MICLLLGAGASINAIDNEGNTALHRTIRKAGSPEVASLLLHRGADPNATNKAGETVLHVAAARTKGAALIQLLLEHRAKIEAKDISEATPLHVAIQSRYYENVKILLANGADLTEKDKNGRDAAKLAHRASPEIDDIIGRTKKQRQNSRVALSTSRRGSTISSIPTESESDNLPQARNHSIATTFRQRLFQKKEFHGPNG</sequence>
<dbReference type="EMBL" id="ML995488">
    <property type="protein sequence ID" value="KAF2141060.1"/>
    <property type="molecule type" value="Genomic_DNA"/>
</dbReference>
<feature type="region of interest" description="Disordered" evidence="4">
    <location>
        <begin position="142"/>
        <end position="175"/>
    </location>
</feature>
<reference evidence="5" key="1">
    <citation type="journal article" date="2020" name="Stud. Mycol.">
        <title>101 Dothideomycetes genomes: a test case for predicting lifestyles and emergence of pathogens.</title>
        <authorList>
            <person name="Haridas S."/>
            <person name="Albert R."/>
            <person name="Binder M."/>
            <person name="Bloem J."/>
            <person name="Labutti K."/>
            <person name="Salamov A."/>
            <person name="Andreopoulos B."/>
            <person name="Baker S."/>
            <person name="Barry K."/>
            <person name="Bills G."/>
            <person name="Bluhm B."/>
            <person name="Cannon C."/>
            <person name="Castanera R."/>
            <person name="Culley D."/>
            <person name="Daum C."/>
            <person name="Ezra D."/>
            <person name="Gonzalez J."/>
            <person name="Henrissat B."/>
            <person name="Kuo A."/>
            <person name="Liang C."/>
            <person name="Lipzen A."/>
            <person name="Lutzoni F."/>
            <person name="Magnuson J."/>
            <person name="Mondo S."/>
            <person name="Nolan M."/>
            <person name="Ohm R."/>
            <person name="Pangilinan J."/>
            <person name="Park H.-J."/>
            <person name="Ramirez L."/>
            <person name="Alfaro M."/>
            <person name="Sun H."/>
            <person name="Tritt A."/>
            <person name="Yoshinaga Y."/>
            <person name="Zwiers L.-H."/>
            <person name="Turgeon B."/>
            <person name="Goodwin S."/>
            <person name="Spatafora J."/>
            <person name="Crous P."/>
            <person name="Grigoriev I."/>
        </authorList>
    </citation>
    <scope>NUCLEOTIDE SEQUENCE</scope>
    <source>
        <strain evidence="5">CBS 121167</strain>
    </source>
</reference>
<dbReference type="GeneID" id="54298149"/>
<evidence type="ECO:0000313" key="5">
    <source>
        <dbReference type="EMBL" id="KAF2141060.1"/>
    </source>
</evidence>
<keyword evidence="6" id="KW-1185">Reference proteome</keyword>
<dbReference type="PROSITE" id="PS50297">
    <property type="entry name" value="ANK_REP_REGION"/>
    <property type="match status" value="3"/>
</dbReference>
<proteinExistence type="predicted"/>
<gene>
    <name evidence="5" type="ORF">K452DRAFT_288433</name>
</gene>
<dbReference type="Gene3D" id="1.25.40.20">
    <property type="entry name" value="Ankyrin repeat-containing domain"/>
    <property type="match status" value="2"/>
</dbReference>
<keyword evidence="1" id="KW-0677">Repeat</keyword>
<dbReference type="AlphaFoldDB" id="A0A6A6BAF0"/>
<accession>A0A6A6BAF0</accession>
<feature type="repeat" description="ANK" evidence="3">
    <location>
        <begin position="18"/>
        <end position="51"/>
    </location>
</feature>
<protein>
    <submittedName>
        <fullName evidence="5">Uncharacterized protein</fullName>
    </submittedName>
</protein>
<name>A0A6A6BAF0_9PEZI</name>
<dbReference type="SUPFAM" id="SSF48403">
    <property type="entry name" value="Ankyrin repeat"/>
    <property type="match status" value="1"/>
</dbReference>